<accession>A0A1H4P8B7</accession>
<dbReference type="InterPro" id="IPR006645">
    <property type="entry name" value="NGN-like_dom"/>
</dbReference>
<dbReference type="InterPro" id="IPR010215">
    <property type="entry name" value="Transcription_antiterm_RfaH"/>
</dbReference>
<protein>
    <recommendedName>
        <fullName evidence="4">Transcription antitermination protein RfaH</fullName>
    </recommendedName>
</protein>
<keyword evidence="2 4" id="KW-0805">Transcription regulation</keyword>
<evidence type="ECO:0000256" key="4">
    <source>
        <dbReference type="HAMAP-Rule" id="MF_00951"/>
    </source>
</evidence>
<evidence type="ECO:0000313" key="6">
    <source>
        <dbReference type="EMBL" id="SEC03687.1"/>
    </source>
</evidence>
<evidence type="ECO:0000256" key="3">
    <source>
        <dbReference type="ARBA" id="ARBA00023163"/>
    </source>
</evidence>
<keyword evidence="7" id="KW-1185">Reference proteome</keyword>
<dbReference type="GO" id="GO:0005829">
    <property type="term" value="C:cytosol"/>
    <property type="evidence" value="ECO:0007669"/>
    <property type="project" value="TreeGrafter"/>
</dbReference>
<comment type="similarity">
    <text evidence="4">Belongs to the RfaH family.</text>
</comment>
<dbReference type="Proteomes" id="UP000198542">
    <property type="component" value="Unassembled WGS sequence"/>
</dbReference>
<dbReference type="SUPFAM" id="SSF82679">
    <property type="entry name" value="N-utilization substance G protein NusG, N-terminal domain"/>
    <property type="match status" value="1"/>
</dbReference>
<dbReference type="InterPro" id="IPR036735">
    <property type="entry name" value="NGN_dom_sf"/>
</dbReference>
<dbReference type="Gene3D" id="3.30.70.940">
    <property type="entry name" value="NusG, N-terminal domain"/>
    <property type="match status" value="1"/>
</dbReference>
<evidence type="ECO:0000256" key="2">
    <source>
        <dbReference type="ARBA" id="ARBA00023015"/>
    </source>
</evidence>
<comment type="function">
    <text evidence="4">Enhances distal genes transcription elongation in a specialized subset of operons that encode extracytoplasmic components.</text>
</comment>
<organism evidence="6 7">
    <name type="scientific">Pseudomonas jessenii</name>
    <dbReference type="NCBI Taxonomy" id="77298"/>
    <lineage>
        <taxon>Bacteria</taxon>
        <taxon>Pseudomonadati</taxon>
        <taxon>Pseudomonadota</taxon>
        <taxon>Gammaproteobacteria</taxon>
        <taxon>Pseudomonadales</taxon>
        <taxon>Pseudomonadaceae</taxon>
        <taxon>Pseudomonas</taxon>
    </lineage>
</organism>
<dbReference type="SUPFAM" id="SSF50104">
    <property type="entry name" value="Translation proteins SH3-like domain"/>
    <property type="match status" value="1"/>
</dbReference>
<dbReference type="PANTHER" id="PTHR30265:SF7">
    <property type="entry name" value="TRANSCRIPTION ANTITERMINATION PROTEIN RFAH"/>
    <property type="match status" value="1"/>
</dbReference>
<proteinExistence type="inferred from homology"/>
<keyword evidence="3 4" id="KW-0804">Transcription</keyword>
<dbReference type="Pfam" id="PF02357">
    <property type="entry name" value="NusG"/>
    <property type="match status" value="1"/>
</dbReference>
<dbReference type="HAMAP" id="MF_00951">
    <property type="entry name" value="RfaH"/>
    <property type="match status" value="1"/>
</dbReference>
<dbReference type="EMBL" id="FNTC01000002">
    <property type="protein sequence ID" value="SEC03687.1"/>
    <property type="molecule type" value="Genomic_DNA"/>
</dbReference>
<evidence type="ECO:0000259" key="5">
    <source>
        <dbReference type="SMART" id="SM00738"/>
    </source>
</evidence>
<sequence>MRKPRSYLTTQVQKGLIVSIHSASAVQMTLPEGLTSSAWYLVQCKASQDERAEINLVNQGYTCFRPTHRRERDMQGRRRVVRESLFPGYLFIQLGLGESWAPLRSTRGVLRIVSFGGKPVPVGDDLIAQLHEHDSGAPVEARFACGERVRINEGPFVDVEAIFLAMEGEQRVLLLMTLLQREQRISMPLVGISKH</sequence>
<evidence type="ECO:0000313" key="7">
    <source>
        <dbReference type="Proteomes" id="UP000198542"/>
    </source>
</evidence>
<dbReference type="NCBIfam" id="TIGR01955">
    <property type="entry name" value="RfaH"/>
    <property type="match status" value="1"/>
</dbReference>
<dbReference type="GO" id="GO:0001073">
    <property type="term" value="F:transcription antitermination factor activity, DNA binding"/>
    <property type="evidence" value="ECO:0007669"/>
    <property type="project" value="UniProtKB-UniRule"/>
</dbReference>
<dbReference type="SMART" id="SM00738">
    <property type="entry name" value="NGN"/>
    <property type="match status" value="1"/>
</dbReference>
<dbReference type="PANTHER" id="PTHR30265">
    <property type="entry name" value="RHO-INTERACTING TRANSCRIPTION TERMINATION FACTOR NUSG"/>
    <property type="match status" value="1"/>
</dbReference>
<dbReference type="AlphaFoldDB" id="A0A1H4P8B7"/>
<feature type="domain" description="NusG-like N-terminal" evidence="5">
    <location>
        <begin position="36"/>
        <end position="134"/>
    </location>
</feature>
<reference evidence="7" key="1">
    <citation type="submission" date="2016-10" db="EMBL/GenBank/DDBJ databases">
        <authorList>
            <person name="Varghese N."/>
            <person name="Submissions S."/>
        </authorList>
    </citation>
    <scope>NUCLEOTIDE SEQUENCE [LARGE SCALE GENOMIC DNA]</scope>
    <source>
        <strain evidence="7">BS3660</strain>
    </source>
</reference>
<name>A0A1H4P8B7_PSEJE</name>
<keyword evidence="4" id="KW-0238">DNA-binding</keyword>
<gene>
    <name evidence="4" type="primary">rfaH</name>
    <name evidence="6" type="ORF">SAMN04490187_2918</name>
</gene>
<dbReference type="CDD" id="cd09892">
    <property type="entry name" value="NGN_SP_RfaH"/>
    <property type="match status" value="1"/>
</dbReference>
<keyword evidence="1 4" id="KW-0889">Transcription antitermination</keyword>
<dbReference type="InterPro" id="IPR043425">
    <property type="entry name" value="NusG-like"/>
</dbReference>
<dbReference type="GO" id="GO:0003677">
    <property type="term" value="F:DNA binding"/>
    <property type="evidence" value="ECO:0007669"/>
    <property type="project" value="UniProtKB-UniRule"/>
</dbReference>
<dbReference type="GO" id="GO:0006354">
    <property type="term" value="P:DNA-templated transcription elongation"/>
    <property type="evidence" value="ECO:0007669"/>
    <property type="project" value="InterPro"/>
</dbReference>
<dbReference type="InterPro" id="IPR008991">
    <property type="entry name" value="Translation_prot_SH3-like_sf"/>
</dbReference>
<comment type="subunit">
    <text evidence="4">Interacts with both the nontemplate DNA and the RNA polymerase (RNAP).</text>
</comment>
<evidence type="ECO:0000256" key="1">
    <source>
        <dbReference type="ARBA" id="ARBA00022814"/>
    </source>
</evidence>